<dbReference type="PANTHER" id="PTHR13334">
    <property type="entry name" value="MITOCHONDRIAL 28S RIBOSOMAL PROTEIN S10"/>
    <property type="match status" value="1"/>
</dbReference>
<evidence type="ECO:0000256" key="5">
    <source>
        <dbReference type="ARBA" id="ARBA00023274"/>
    </source>
</evidence>
<evidence type="ECO:0000313" key="9">
    <source>
        <dbReference type="EMBL" id="SVE73271.1"/>
    </source>
</evidence>
<evidence type="ECO:0000256" key="3">
    <source>
        <dbReference type="ARBA" id="ARBA00022980"/>
    </source>
</evidence>
<proteinExistence type="evidence at transcript level"/>
<gene>
    <name evidence="9" type="primary">EOG090X0GP9</name>
</gene>
<dbReference type="PANTHER" id="PTHR13334:SF4">
    <property type="entry name" value="SMALL RIBOSOMAL SUBUNIT PROTEIN US10M"/>
    <property type="match status" value="1"/>
</dbReference>
<dbReference type="EMBL" id="LR003652">
    <property type="protein sequence ID" value="SVE73271.1"/>
    <property type="molecule type" value="mRNA"/>
</dbReference>
<keyword evidence="4" id="KW-0496">Mitochondrion</keyword>
<organism evidence="9">
    <name type="scientific">Ceriodaphnia reticulata</name>
    <dbReference type="NCBI Taxonomy" id="302197"/>
    <lineage>
        <taxon>Eukaryota</taxon>
        <taxon>Metazoa</taxon>
        <taxon>Ecdysozoa</taxon>
        <taxon>Arthropoda</taxon>
        <taxon>Crustacea</taxon>
        <taxon>Branchiopoda</taxon>
        <taxon>Diplostraca</taxon>
        <taxon>Cladocera</taxon>
        <taxon>Anomopoda</taxon>
        <taxon>Daphniidae</taxon>
        <taxon>Ceriodaphnia</taxon>
    </lineage>
</organism>
<comment type="subcellular location">
    <subcellularLocation>
        <location evidence="1">Mitochondrion</location>
    </subcellularLocation>
</comment>
<dbReference type="SUPFAM" id="SSF54999">
    <property type="entry name" value="Ribosomal protein S10"/>
    <property type="match status" value="1"/>
</dbReference>
<dbReference type="GO" id="GO:0005763">
    <property type="term" value="C:mitochondrial small ribosomal subunit"/>
    <property type="evidence" value="ECO:0007669"/>
    <property type="project" value="InterPro"/>
</dbReference>
<keyword evidence="3" id="KW-0689">Ribosomal protein</keyword>
<protein>
    <recommendedName>
        <fullName evidence="6">Small ribosomal subunit protein uS10m</fullName>
    </recommendedName>
    <alternativeName>
        <fullName evidence="7">28S ribosomal protein S10, mitochondrial</fullName>
    </alternativeName>
</protein>
<dbReference type="AlphaFoldDB" id="A0A4Y7LWH1"/>
<comment type="similarity">
    <text evidence="2">Belongs to the universal ribosomal protein uS10 family.</text>
</comment>
<accession>A0A4Y7LWH1</accession>
<dbReference type="InterPro" id="IPR036838">
    <property type="entry name" value="Ribosomal_uS10_dom_sf"/>
</dbReference>
<sequence>MMDVTVNLFNALGTFLGPLNLQISVYQDLQNGTNHRRLDTRVLTIGSDRAVLEKMQSDHKQDSLYKNIEIEIRCAEPAVLKSYEWFTTYAAKQLGVTIGKCWAPSKAHHNRLTLLKSIHIYKKHRVQYEIRTYFRYMTFERLTESTAGTFLEYVQRNVPEGVAMKVTKCKLPYRIIGAIKQGTRKIMSKN</sequence>
<evidence type="ECO:0000256" key="7">
    <source>
        <dbReference type="ARBA" id="ARBA00035544"/>
    </source>
</evidence>
<evidence type="ECO:0000256" key="6">
    <source>
        <dbReference type="ARBA" id="ARBA00035261"/>
    </source>
</evidence>
<evidence type="ECO:0000256" key="4">
    <source>
        <dbReference type="ARBA" id="ARBA00023128"/>
    </source>
</evidence>
<evidence type="ECO:0000256" key="2">
    <source>
        <dbReference type="ARBA" id="ARBA00007102"/>
    </source>
</evidence>
<keyword evidence="5" id="KW-0687">Ribonucleoprotein</keyword>
<dbReference type="Pfam" id="PF00338">
    <property type="entry name" value="Ribosomal_S10"/>
    <property type="match status" value="1"/>
</dbReference>
<name>A0A4Y7LWH1_9CRUS</name>
<feature type="domain" description="Small ribosomal subunit protein uS10" evidence="8">
    <location>
        <begin position="69"/>
        <end position="167"/>
    </location>
</feature>
<dbReference type="SMART" id="SM01403">
    <property type="entry name" value="Ribosomal_S10"/>
    <property type="match status" value="1"/>
</dbReference>
<evidence type="ECO:0000259" key="8">
    <source>
        <dbReference type="SMART" id="SM01403"/>
    </source>
</evidence>
<dbReference type="Gene3D" id="3.30.70.600">
    <property type="entry name" value="Ribosomal protein S10 domain"/>
    <property type="match status" value="1"/>
</dbReference>
<dbReference type="InterPro" id="IPR027486">
    <property type="entry name" value="Ribosomal_uS10_dom"/>
</dbReference>
<dbReference type="InterPro" id="IPR040055">
    <property type="entry name" value="Ribosomal_uS10m"/>
</dbReference>
<reference evidence="9" key="1">
    <citation type="submission" date="2018-08" db="EMBL/GenBank/DDBJ databases">
        <authorList>
            <person name="Cornetti L."/>
        </authorList>
    </citation>
    <scope>NUCLEOTIDE SEQUENCE</scope>
    <source>
        <strain evidence="9">OM-SAIQ-clone2</strain>
    </source>
</reference>
<evidence type="ECO:0000256" key="1">
    <source>
        <dbReference type="ARBA" id="ARBA00004173"/>
    </source>
</evidence>